<gene>
    <name evidence="1" type="ORF">H3H32_11320</name>
</gene>
<dbReference type="EMBL" id="CP059732">
    <property type="protein sequence ID" value="QMW05430.1"/>
    <property type="molecule type" value="Genomic_DNA"/>
</dbReference>
<dbReference type="RefSeq" id="WP_182462807.1">
    <property type="nucleotide sequence ID" value="NZ_CP059732.1"/>
</dbReference>
<reference evidence="1 2" key="1">
    <citation type="submission" date="2020-07" db="EMBL/GenBank/DDBJ databases">
        <title>Spirosoma foliorum sp. nov., isolated from the leaves on the Nejang mountain Korea, Republic of.</title>
        <authorList>
            <person name="Ho H."/>
            <person name="Lee Y.-J."/>
            <person name="Nurcahyanto D.-A."/>
            <person name="Kim S.-G."/>
        </authorList>
    </citation>
    <scope>NUCLEOTIDE SEQUENCE [LARGE SCALE GENOMIC DNA]</scope>
    <source>
        <strain evidence="1 2">PL0136</strain>
    </source>
</reference>
<dbReference type="KEGG" id="sfol:H3H32_11320"/>
<dbReference type="AlphaFoldDB" id="A0A7G5H2T8"/>
<accession>A0A7G5H2T8</accession>
<keyword evidence="2" id="KW-1185">Reference proteome</keyword>
<dbReference type="Proteomes" id="UP000515369">
    <property type="component" value="Chromosome"/>
</dbReference>
<protein>
    <submittedName>
        <fullName evidence="1">Uncharacterized protein</fullName>
    </submittedName>
</protein>
<evidence type="ECO:0000313" key="1">
    <source>
        <dbReference type="EMBL" id="QMW05430.1"/>
    </source>
</evidence>
<evidence type="ECO:0000313" key="2">
    <source>
        <dbReference type="Proteomes" id="UP000515369"/>
    </source>
</evidence>
<name>A0A7G5H2T8_9BACT</name>
<sequence>MNKKNISGIYLYRSLINNKVLQTEFNELEFGRGIMTISDADGTIKGTFNMGEGYEMTLKGTIFSEDKNSFLRMTGNGIPGTATDKWVYDYVGLIDPIWPNAVAQTPTITGSVIRSVDHGSSKAGVTATFYMVLTT</sequence>
<proteinExistence type="predicted"/>
<organism evidence="1 2">
    <name type="scientific">Spirosoma foliorum</name>
    <dbReference type="NCBI Taxonomy" id="2710596"/>
    <lineage>
        <taxon>Bacteria</taxon>
        <taxon>Pseudomonadati</taxon>
        <taxon>Bacteroidota</taxon>
        <taxon>Cytophagia</taxon>
        <taxon>Cytophagales</taxon>
        <taxon>Cytophagaceae</taxon>
        <taxon>Spirosoma</taxon>
    </lineage>
</organism>